<dbReference type="Proteomes" id="UP000239156">
    <property type="component" value="Unassembled WGS sequence"/>
</dbReference>
<dbReference type="VEuPathDB" id="FungiDB:PSHT_03038"/>
<accession>A0A2S4VML8</accession>
<sequence>MNVLVEQHIDQYELFASPIIIKVLESPRYQIPSGLIVILTSNVENYKAYLQTEDDEDKEEEGFFSFEELTNNDQDQKTERQRLPNKERNHVKGHQKLMQDYFNEGSTYKDCDFERRFQLRKELFMRIAAAVVNASPYFVQKADCTGKIGLSSFQKITSALQQLAYGCAMDATDEYCRTSESTAVVNSTSPMDSMDNTTPEHP</sequence>
<name>A0A2S4VML8_9BASI</name>
<feature type="compositionally biased region" description="Basic and acidic residues" evidence="1">
    <location>
        <begin position="74"/>
        <end position="85"/>
    </location>
</feature>
<evidence type="ECO:0000313" key="2">
    <source>
        <dbReference type="EMBL" id="POW10688.1"/>
    </source>
</evidence>
<feature type="region of interest" description="Disordered" evidence="1">
    <location>
        <begin position="66"/>
        <end position="85"/>
    </location>
</feature>
<comment type="caution">
    <text evidence="2">The sequence shown here is derived from an EMBL/GenBank/DDBJ whole genome shotgun (WGS) entry which is preliminary data.</text>
</comment>
<dbReference type="PANTHER" id="PTHR47150">
    <property type="entry name" value="OS12G0169200 PROTEIN"/>
    <property type="match status" value="1"/>
</dbReference>
<dbReference type="PANTHER" id="PTHR47150:SF5">
    <property type="entry name" value="OS07G0546750 PROTEIN"/>
    <property type="match status" value="1"/>
</dbReference>
<keyword evidence="3" id="KW-1185">Reference proteome</keyword>
<dbReference type="VEuPathDB" id="FungiDB:PSTT_05843"/>
<feature type="region of interest" description="Disordered" evidence="1">
    <location>
        <begin position="181"/>
        <end position="202"/>
    </location>
</feature>
<evidence type="ECO:0000313" key="3">
    <source>
        <dbReference type="Proteomes" id="UP000239156"/>
    </source>
</evidence>
<reference evidence="2" key="1">
    <citation type="submission" date="2017-12" db="EMBL/GenBank/DDBJ databases">
        <title>Gene loss provides genomic basis for host adaptation in cereal stripe rust fungi.</title>
        <authorList>
            <person name="Xia C."/>
        </authorList>
    </citation>
    <scope>NUCLEOTIDE SEQUENCE [LARGE SCALE GENOMIC DNA]</scope>
    <source>
        <strain evidence="2">93-210</strain>
    </source>
</reference>
<proteinExistence type="predicted"/>
<protein>
    <submittedName>
        <fullName evidence="2">Uncharacterized protein</fullName>
    </submittedName>
</protein>
<dbReference type="EMBL" id="PKSL01000044">
    <property type="protein sequence ID" value="POW10688.1"/>
    <property type="molecule type" value="Genomic_DNA"/>
</dbReference>
<dbReference type="AlphaFoldDB" id="A0A2S4VML8"/>
<organism evidence="2 3">
    <name type="scientific">Puccinia striiformis</name>
    <dbReference type="NCBI Taxonomy" id="27350"/>
    <lineage>
        <taxon>Eukaryota</taxon>
        <taxon>Fungi</taxon>
        <taxon>Dikarya</taxon>
        <taxon>Basidiomycota</taxon>
        <taxon>Pucciniomycotina</taxon>
        <taxon>Pucciniomycetes</taxon>
        <taxon>Pucciniales</taxon>
        <taxon>Pucciniaceae</taxon>
        <taxon>Puccinia</taxon>
    </lineage>
</organism>
<gene>
    <name evidence="2" type="ORF">PSTT_05843</name>
</gene>
<evidence type="ECO:0000256" key="1">
    <source>
        <dbReference type="SAM" id="MobiDB-lite"/>
    </source>
</evidence>